<organism evidence="2">
    <name type="scientific">Spironucleus salmonicida</name>
    <dbReference type="NCBI Taxonomy" id="348837"/>
    <lineage>
        <taxon>Eukaryota</taxon>
        <taxon>Metamonada</taxon>
        <taxon>Diplomonadida</taxon>
        <taxon>Hexamitidae</taxon>
        <taxon>Hexamitinae</taxon>
        <taxon>Spironucleus</taxon>
    </lineage>
</organism>
<feature type="coiled-coil region" evidence="1">
    <location>
        <begin position="28"/>
        <end position="104"/>
    </location>
</feature>
<dbReference type="EMBL" id="KI545981">
    <property type="protein sequence ID" value="EST48630.1"/>
    <property type="molecule type" value="Genomic_DNA"/>
</dbReference>
<reference evidence="3" key="2">
    <citation type="submission" date="2020-12" db="EMBL/GenBank/DDBJ databases">
        <title>New Spironucleus salmonicida genome in near-complete chromosomes.</title>
        <authorList>
            <person name="Xu F."/>
            <person name="Kurt Z."/>
            <person name="Jimenez-Gonzalez A."/>
            <person name="Astvaldsson A."/>
            <person name="Andersson J.O."/>
            <person name="Svard S.G."/>
        </authorList>
    </citation>
    <scope>NUCLEOTIDE SEQUENCE</scope>
    <source>
        <strain evidence="3">ATCC 50377</strain>
    </source>
</reference>
<keyword evidence="4" id="KW-1185">Reference proteome</keyword>
<evidence type="ECO:0000313" key="4">
    <source>
        <dbReference type="Proteomes" id="UP000018208"/>
    </source>
</evidence>
<dbReference type="OrthoDB" id="10256467at2759"/>
<gene>
    <name evidence="2" type="ORF">SS50377_11242</name>
    <name evidence="3" type="ORF">SS50377_23646</name>
</gene>
<protein>
    <submittedName>
        <fullName evidence="2">Uncharacterized protein</fullName>
    </submittedName>
</protein>
<name>V6LVK5_9EUKA</name>
<reference evidence="2 3" key="1">
    <citation type="journal article" date="2014" name="PLoS Genet.">
        <title>The Genome of Spironucleus salmonicida Highlights a Fish Pathogen Adapted to Fluctuating Environments.</title>
        <authorList>
            <person name="Xu F."/>
            <person name="Jerlstrom-Hultqvist J."/>
            <person name="Einarsson E."/>
            <person name="Astvaldsson A."/>
            <person name="Svard S.G."/>
            <person name="Andersson J.O."/>
        </authorList>
    </citation>
    <scope>NUCLEOTIDE SEQUENCE</scope>
    <source>
        <strain evidence="3">ATCC 50377</strain>
    </source>
</reference>
<sequence>MSLKPLPEEITDKTCSFCGVSYLIMHEIEELKNQIDDLTRRLAQETRKNSSSRQQENNSNKSIQSLAELNTQLNKSLEQSQEQLAKYRKDLELQKDLIDEFEKENIILKRGVQHLKVELSDFKKQLKIQIQGYQTDNSIQIICSVEKIIEIKNSEIIETKYEVNKLEQQNIILQTEIKSITEILESTQQNSQKVLQENSDLRLILQNRDMEIQKLNNLIDKLNLDKTEQDQIIANLNQQIQILENQNKKILASQTTDQDLTNQLQIRLNQLQADYDQSCKLLSSVTNQLRDSNLQYIELQTESKQMLENTISAKDEFILNLNNQLKQLKQQLLDTNSSSTYQTQQLEDLLQKIQSYKEHESLSSTQILELKSKLHSANMTIEQQKDQIQSKTDTIETLTHQTTDLTAKNNQIKTEISDLQLQLQDISIKQNQASKNYLSQIDQLQTDIKQKLELVQQKSNEIFDLENQLKNLGKMIENMENLIENNKNQQNNDQLEQENTNLKAKLKALQQTVLHECKERNELMRTLSQYRTQLSELGVMKTPNQLPQIRQNSNRKVE</sequence>
<evidence type="ECO:0000313" key="2">
    <source>
        <dbReference type="EMBL" id="EST48630.1"/>
    </source>
</evidence>
<feature type="coiled-coil region" evidence="1">
    <location>
        <begin position="149"/>
        <end position="253"/>
    </location>
</feature>
<dbReference type="EMBL" id="AUWU02000004">
    <property type="protein sequence ID" value="KAH0573711.1"/>
    <property type="molecule type" value="Genomic_DNA"/>
</dbReference>
<accession>V6LVK5</accession>
<dbReference type="Proteomes" id="UP000018208">
    <property type="component" value="Unassembled WGS sequence"/>
</dbReference>
<dbReference type="VEuPathDB" id="GiardiaDB:SS50377_23646"/>
<proteinExistence type="predicted"/>
<feature type="coiled-coil region" evidence="1">
    <location>
        <begin position="367"/>
        <end position="512"/>
    </location>
</feature>
<dbReference type="Gene3D" id="1.10.287.1490">
    <property type="match status" value="1"/>
</dbReference>
<keyword evidence="1" id="KW-0175">Coiled coil</keyword>
<dbReference type="AlphaFoldDB" id="V6LVK5"/>
<feature type="coiled-coil region" evidence="1">
    <location>
        <begin position="311"/>
        <end position="338"/>
    </location>
</feature>
<evidence type="ECO:0000313" key="3">
    <source>
        <dbReference type="EMBL" id="KAH0573711.1"/>
    </source>
</evidence>
<evidence type="ECO:0000256" key="1">
    <source>
        <dbReference type="SAM" id="Coils"/>
    </source>
</evidence>